<dbReference type="GeneID" id="89228475"/>
<organism evidence="1 2">
    <name type="scientific">Methanolapillus ohkumae</name>
    <dbReference type="NCBI Taxonomy" id="3028298"/>
    <lineage>
        <taxon>Archaea</taxon>
        <taxon>Methanobacteriati</taxon>
        <taxon>Methanobacteriota</taxon>
        <taxon>Stenosarchaea group</taxon>
        <taxon>Methanomicrobia</taxon>
        <taxon>Methanosarcinales</taxon>
        <taxon>Methanosarcinaceae</taxon>
        <taxon>Methanolapillus</taxon>
    </lineage>
</organism>
<evidence type="ECO:0000313" key="2">
    <source>
        <dbReference type="Proteomes" id="UP001304970"/>
    </source>
</evidence>
<dbReference type="EMBL" id="CP131061">
    <property type="protein sequence ID" value="WNY27265.1"/>
    <property type="molecule type" value="Genomic_DNA"/>
</dbReference>
<evidence type="ECO:0000313" key="1">
    <source>
        <dbReference type="EMBL" id="WNY27265.1"/>
    </source>
</evidence>
<sequence>MSNKLMSVFCAFLIAISFSIPVLAEEKNGNDSITTVTFNEYDYYIHLSKQSDKSLESNGFSKLEIQEIRNFEDKFHEHVEYMNQSYSDEQLVGLGYTKEQIQLIRNFDGSTESSKAIAATMTLNIWLTNKSTSGSNRTATVNYNYSWSGETTVRLNDTFGAIVGNGYTVSQYHSTSIQYYDQNRMTWNTVSYSPQNAPSSLGNNGYVKFPVFIYNTGVAMKGNGSMNIYKNTIDIFSVPYGVSYGHQVYAGGYSISVGLNIGGVGSVGVSYTPSSSVNNYQETGVFT</sequence>
<name>A0AA96V7H6_9EURY</name>
<protein>
    <submittedName>
        <fullName evidence="1">Uncharacterized protein</fullName>
    </submittedName>
</protein>
<dbReference type="Proteomes" id="UP001304970">
    <property type="component" value="Chromosome"/>
</dbReference>
<gene>
    <name evidence="1" type="ORF">MsAm2_10570</name>
</gene>
<dbReference type="AlphaFoldDB" id="A0AA96V7H6"/>
<reference evidence="1 2" key="1">
    <citation type="submission" date="2023-07" db="EMBL/GenBank/DDBJ databases">
        <title>Closed genome sequence of Methanosarcinaceae archaeon Am2.</title>
        <authorList>
            <person name="Poehlein A."/>
            <person name="Protasov E."/>
            <person name="Platt K."/>
            <person name="Reeh H."/>
            <person name="Daniel R."/>
            <person name="Brune A."/>
        </authorList>
    </citation>
    <scope>NUCLEOTIDE SEQUENCE [LARGE SCALE GENOMIC DNA]</scope>
    <source>
        <strain evidence="1 2">Am2</strain>
    </source>
</reference>
<keyword evidence="2" id="KW-1185">Reference proteome</keyword>
<dbReference type="RefSeq" id="WP_338097238.1">
    <property type="nucleotide sequence ID" value="NZ_CP131061.1"/>
</dbReference>
<accession>A0AA96V7H6</accession>
<proteinExistence type="predicted"/>